<dbReference type="Gene3D" id="2.170.190.11">
    <property type="entry name" value="Molybdopterin biosynthesis moea protein, domain 3"/>
    <property type="match status" value="1"/>
</dbReference>
<dbReference type="InterPro" id="IPR038987">
    <property type="entry name" value="MoeA-like"/>
</dbReference>
<comment type="similarity">
    <text evidence="4 11">Belongs to the MoeA family.</text>
</comment>
<evidence type="ECO:0000256" key="5">
    <source>
        <dbReference type="ARBA" id="ARBA00022505"/>
    </source>
</evidence>
<evidence type="ECO:0000256" key="4">
    <source>
        <dbReference type="ARBA" id="ARBA00010763"/>
    </source>
</evidence>
<dbReference type="Gene3D" id="3.90.105.10">
    <property type="entry name" value="Molybdopterin biosynthesis moea protein, domain 2"/>
    <property type="match status" value="1"/>
</dbReference>
<dbReference type="EMBL" id="CP008796">
    <property type="protein sequence ID" value="AIH04640.1"/>
    <property type="molecule type" value="Genomic_DNA"/>
</dbReference>
<dbReference type="STRING" id="289377.HL41_08215"/>
<dbReference type="InterPro" id="IPR036688">
    <property type="entry name" value="MoeA_C_domain_IV_sf"/>
</dbReference>
<dbReference type="GO" id="GO:0006777">
    <property type="term" value="P:Mo-molybdopterin cofactor biosynthetic process"/>
    <property type="evidence" value="ECO:0007669"/>
    <property type="project" value="UniProtKB-UniRule"/>
</dbReference>
<dbReference type="GO" id="GO:0005829">
    <property type="term" value="C:cytosol"/>
    <property type="evidence" value="ECO:0007669"/>
    <property type="project" value="TreeGrafter"/>
</dbReference>
<dbReference type="Gene3D" id="2.40.340.10">
    <property type="entry name" value="MoeA, C-terminal, domain IV"/>
    <property type="match status" value="1"/>
</dbReference>
<dbReference type="SUPFAM" id="SSF63867">
    <property type="entry name" value="MoeA C-terminal domain-like"/>
    <property type="match status" value="1"/>
</dbReference>
<feature type="domain" description="MoaB/Mog" evidence="12">
    <location>
        <begin position="187"/>
        <end position="326"/>
    </location>
</feature>
<accession>A0A075WUL1</accession>
<dbReference type="SMART" id="SM00852">
    <property type="entry name" value="MoCF_biosynth"/>
    <property type="match status" value="1"/>
</dbReference>
<evidence type="ECO:0000256" key="8">
    <source>
        <dbReference type="ARBA" id="ARBA00022842"/>
    </source>
</evidence>
<evidence type="ECO:0000256" key="2">
    <source>
        <dbReference type="ARBA" id="ARBA00002901"/>
    </source>
</evidence>
<dbReference type="OrthoDB" id="9804758at2"/>
<dbReference type="Pfam" id="PF03454">
    <property type="entry name" value="MoeA_C"/>
    <property type="match status" value="1"/>
</dbReference>
<dbReference type="AlphaFoldDB" id="A0A075WUL1"/>
<reference evidence="13 14" key="1">
    <citation type="journal article" date="2015" name="Genome Announc.">
        <title>Genome Sequence of a Sulfate-Reducing Thermophilic Bacterium, Thermodesulfobacterium commune DSM 2178T (Phylum Thermodesulfobacteria).</title>
        <authorList>
            <person name="Bhatnagar S."/>
            <person name="Badger J.H."/>
            <person name="Madupu R."/>
            <person name="Khouri H.M."/>
            <person name="O'Connor E.M."/>
            <person name="Robb F.T."/>
            <person name="Ward N.L."/>
            <person name="Eisen J.A."/>
        </authorList>
    </citation>
    <scope>NUCLEOTIDE SEQUENCE [LARGE SCALE GENOMIC DNA]</scope>
    <source>
        <strain evidence="13 14">DSM 2178</strain>
    </source>
</reference>
<evidence type="ECO:0000256" key="10">
    <source>
        <dbReference type="ARBA" id="ARBA00047317"/>
    </source>
</evidence>
<dbReference type="PANTHER" id="PTHR10192">
    <property type="entry name" value="MOLYBDOPTERIN BIOSYNTHESIS PROTEIN"/>
    <property type="match status" value="1"/>
</dbReference>
<name>A0A075WUL1_9BACT</name>
<dbReference type="InterPro" id="IPR005111">
    <property type="entry name" value="MoeA_C_domain_IV"/>
</dbReference>
<dbReference type="InterPro" id="IPR005110">
    <property type="entry name" value="MoeA_linker/N"/>
</dbReference>
<proteinExistence type="inferred from homology"/>
<dbReference type="Pfam" id="PF00994">
    <property type="entry name" value="MoCF_biosynth"/>
    <property type="match status" value="1"/>
</dbReference>
<organism evidence="13 14">
    <name type="scientific">Thermodesulfobacterium commune DSM 2178</name>
    <dbReference type="NCBI Taxonomy" id="289377"/>
    <lineage>
        <taxon>Bacteria</taxon>
        <taxon>Pseudomonadati</taxon>
        <taxon>Thermodesulfobacteriota</taxon>
        <taxon>Thermodesulfobacteria</taxon>
        <taxon>Thermodesulfobacteriales</taxon>
        <taxon>Thermodesulfobacteriaceae</taxon>
        <taxon>Thermodesulfobacterium</taxon>
    </lineage>
</organism>
<keyword evidence="7 11" id="KW-0479">Metal-binding</keyword>
<keyword evidence="6 11" id="KW-0808">Transferase</keyword>
<evidence type="ECO:0000313" key="14">
    <source>
        <dbReference type="Proteomes" id="UP000028481"/>
    </source>
</evidence>
<dbReference type="UniPathway" id="UPA00344"/>
<dbReference type="InterPro" id="IPR001453">
    <property type="entry name" value="MoaB/Mog_dom"/>
</dbReference>
<comment type="function">
    <text evidence="2 11">Catalyzes the insertion of molybdate into adenylated molybdopterin with the concomitant release of AMP.</text>
</comment>
<dbReference type="EC" id="2.10.1.1" evidence="11"/>
<dbReference type="InterPro" id="IPR036135">
    <property type="entry name" value="MoeA_linker/N_sf"/>
</dbReference>
<gene>
    <name evidence="13" type="ORF">HL41_08215</name>
</gene>
<dbReference type="PaxDb" id="289377-HL41_08215"/>
<keyword evidence="14" id="KW-1185">Reference proteome</keyword>
<dbReference type="PANTHER" id="PTHR10192:SF5">
    <property type="entry name" value="GEPHYRIN"/>
    <property type="match status" value="1"/>
</dbReference>
<keyword evidence="9 11" id="KW-0501">Molybdenum cofactor biosynthesis</keyword>
<dbReference type="NCBIfam" id="TIGR00177">
    <property type="entry name" value="molyb_syn"/>
    <property type="match status" value="1"/>
</dbReference>
<evidence type="ECO:0000256" key="6">
    <source>
        <dbReference type="ARBA" id="ARBA00022679"/>
    </source>
</evidence>
<dbReference type="eggNOG" id="COG0303">
    <property type="taxonomic scope" value="Bacteria"/>
</dbReference>
<evidence type="ECO:0000256" key="1">
    <source>
        <dbReference type="ARBA" id="ARBA00001946"/>
    </source>
</evidence>
<keyword evidence="8 11" id="KW-0460">Magnesium</keyword>
<sequence>MLDKQYLSLKEALNLLLDKVPFKNLSIEEIPIEEAYFRVSAEDIFSPEDLPGFRRSTVDGFAVRAQDTFGAKDTMPAYLMVKGEVLMGEAPSFELNPGEAAYIPTGGMLPKGADAVVMVEHVNVVSSDLIEVLKPVGPLENVILEDEDIKKGELVIPAGTKLKPHHIGGLAGLGFTKIKVVSKPKVGIILTGDEIIPHHEKVSPGKVRDINSFTLAGMIIEEGGIPVKFGIVQDDYQAIKEVVTEAHRQTDIVLITGGTSAGTKDVTAKIIEELGPPGVLFHGVSIKPGKPVIAGICNHKPVFGLPGHPVAVYICFFLFVRPVMQRLMGLSSKNYTPFVKAKMAKSIQSQAGRTDFIRVYLEEKNGELYAVPLLSKSGLIMSLVKADGLLIIPDDLLGVEKDEEVEICLC</sequence>
<dbReference type="InterPro" id="IPR036425">
    <property type="entry name" value="MoaB/Mog-like_dom_sf"/>
</dbReference>
<evidence type="ECO:0000259" key="12">
    <source>
        <dbReference type="SMART" id="SM00852"/>
    </source>
</evidence>
<protein>
    <recommendedName>
        <fullName evidence="11">Molybdopterin molybdenumtransferase</fullName>
        <ecNumber evidence="11">2.10.1.1</ecNumber>
    </recommendedName>
</protein>
<comment type="cofactor">
    <cofactor evidence="1 11">
        <name>Mg(2+)</name>
        <dbReference type="ChEBI" id="CHEBI:18420"/>
    </cofactor>
</comment>
<dbReference type="GO" id="GO:0046872">
    <property type="term" value="F:metal ion binding"/>
    <property type="evidence" value="ECO:0007669"/>
    <property type="project" value="UniProtKB-UniRule"/>
</dbReference>
<dbReference type="SUPFAM" id="SSF63882">
    <property type="entry name" value="MoeA N-terminal region -like"/>
    <property type="match status" value="1"/>
</dbReference>
<dbReference type="Pfam" id="PF03453">
    <property type="entry name" value="MoeA_N"/>
    <property type="match status" value="1"/>
</dbReference>
<dbReference type="RefSeq" id="WP_000884815.1">
    <property type="nucleotide sequence ID" value="NZ_CP008796.1"/>
</dbReference>
<dbReference type="KEGG" id="tcm:HL41_08215"/>
<evidence type="ECO:0000256" key="9">
    <source>
        <dbReference type="ARBA" id="ARBA00023150"/>
    </source>
</evidence>
<dbReference type="GO" id="GO:0061599">
    <property type="term" value="F:molybdopterin molybdotransferase activity"/>
    <property type="evidence" value="ECO:0007669"/>
    <property type="project" value="UniProtKB-UniRule"/>
</dbReference>
<evidence type="ECO:0000256" key="7">
    <source>
        <dbReference type="ARBA" id="ARBA00022723"/>
    </source>
</evidence>
<dbReference type="FunFam" id="3.40.980.10:FF:000004">
    <property type="entry name" value="Molybdopterin molybdenumtransferase"/>
    <property type="match status" value="1"/>
</dbReference>
<evidence type="ECO:0000256" key="3">
    <source>
        <dbReference type="ARBA" id="ARBA00005046"/>
    </source>
</evidence>
<keyword evidence="5 11" id="KW-0500">Molybdenum</keyword>
<dbReference type="NCBIfam" id="NF045515">
    <property type="entry name" value="Glp_gephyrin"/>
    <property type="match status" value="1"/>
</dbReference>
<comment type="catalytic activity">
    <reaction evidence="10">
        <text>adenylyl-molybdopterin + molybdate = Mo-molybdopterin + AMP + H(+)</text>
        <dbReference type="Rhea" id="RHEA:35047"/>
        <dbReference type="ChEBI" id="CHEBI:15378"/>
        <dbReference type="ChEBI" id="CHEBI:36264"/>
        <dbReference type="ChEBI" id="CHEBI:62727"/>
        <dbReference type="ChEBI" id="CHEBI:71302"/>
        <dbReference type="ChEBI" id="CHEBI:456215"/>
        <dbReference type="EC" id="2.10.1.1"/>
    </reaction>
</comment>
<dbReference type="Proteomes" id="UP000028481">
    <property type="component" value="Chromosome"/>
</dbReference>
<evidence type="ECO:0000313" key="13">
    <source>
        <dbReference type="EMBL" id="AIH04640.1"/>
    </source>
</evidence>
<dbReference type="SUPFAM" id="SSF53218">
    <property type="entry name" value="Molybdenum cofactor biosynthesis proteins"/>
    <property type="match status" value="1"/>
</dbReference>
<dbReference type="Gene3D" id="3.40.980.10">
    <property type="entry name" value="MoaB/Mog-like domain"/>
    <property type="match status" value="1"/>
</dbReference>
<comment type="pathway">
    <text evidence="3 11">Cofactor biosynthesis; molybdopterin biosynthesis.</text>
</comment>
<dbReference type="CDD" id="cd00887">
    <property type="entry name" value="MoeA"/>
    <property type="match status" value="1"/>
</dbReference>
<dbReference type="HOGENOM" id="CLU_010186_7_2_0"/>
<evidence type="ECO:0000256" key="11">
    <source>
        <dbReference type="RuleBase" id="RU365090"/>
    </source>
</evidence>